<accession>A0ABW2PVV5</accession>
<evidence type="ECO:0000313" key="1">
    <source>
        <dbReference type="EMBL" id="MFC7393254.1"/>
    </source>
</evidence>
<proteinExistence type="predicted"/>
<protein>
    <submittedName>
        <fullName evidence="1">Uncharacterized protein</fullName>
    </submittedName>
</protein>
<sequence length="75" mass="8700">MVSPYDELFSTMGYSAIDLVFGINSYKISEKEKRELIKLAKISESNKAIEQQILMIREQDISEPEKKNKLLSLLY</sequence>
<gene>
    <name evidence="1" type="ORF">ACFQRG_09785</name>
</gene>
<evidence type="ECO:0000313" key="2">
    <source>
        <dbReference type="Proteomes" id="UP001596505"/>
    </source>
</evidence>
<name>A0ABW2PVV5_9BACL</name>
<reference evidence="2" key="1">
    <citation type="journal article" date="2019" name="Int. J. Syst. Evol. Microbiol.">
        <title>The Global Catalogue of Microorganisms (GCM) 10K type strain sequencing project: providing services to taxonomists for standard genome sequencing and annotation.</title>
        <authorList>
            <consortium name="The Broad Institute Genomics Platform"/>
            <consortium name="The Broad Institute Genome Sequencing Center for Infectious Disease"/>
            <person name="Wu L."/>
            <person name="Ma J."/>
        </authorList>
    </citation>
    <scope>NUCLEOTIDE SEQUENCE [LARGE SCALE GENOMIC DNA]</scope>
    <source>
        <strain evidence="2">CGMCC 1.16305</strain>
    </source>
</reference>
<organism evidence="1 2">
    <name type="scientific">Scopulibacillus cellulosilyticus</name>
    <dbReference type="NCBI Taxonomy" id="2665665"/>
    <lineage>
        <taxon>Bacteria</taxon>
        <taxon>Bacillati</taxon>
        <taxon>Bacillota</taxon>
        <taxon>Bacilli</taxon>
        <taxon>Bacillales</taxon>
        <taxon>Sporolactobacillaceae</taxon>
        <taxon>Scopulibacillus</taxon>
    </lineage>
</organism>
<keyword evidence="2" id="KW-1185">Reference proteome</keyword>
<comment type="caution">
    <text evidence="1">The sequence shown here is derived from an EMBL/GenBank/DDBJ whole genome shotgun (WGS) entry which is preliminary data.</text>
</comment>
<dbReference type="EMBL" id="JBHTCO010000011">
    <property type="protein sequence ID" value="MFC7393254.1"/>
    <property type="molecule type" value="Genomic_DNA"/>
</dbReference>
<dbReference type="Proteomes" id="UP001596505">
    <property type="component" value="Unassembled WGS sequence"/>
</dbReference>